<evidence type="ECO:0000256" key="11">
    <source>
        <dbReference type="ARBA" id="ARBA00022842"/>
    </source>
</evidence>
<keyword evidence="11 17" id="KW-0460">Magnesium</keyword>
<comment type="pathway">
    <text evidence="5">Nucleotide-sugar biosynthesis; ADP-L-glycero-beta-D-manno-heptose biosynthesis; ADP-L-glycero-beta-D-manno-heptose from D-glycero-beta-D-manno-heptose 7-phosphate: step 2/4.</text>
</comment>
<dbReference type="InterPro" id="IPR004446">
    <property type="entry name" value="Heptose_bisP_phosphatase"/>
</dbReference>
<dbReference type="InterPro" id="IPR023214">
    <property type="entry name" value="HAD_sf"/>
</dbReference>
<evidence type="ECO:0000256" key="2">
    <source>
        <dbReference type="ARBA" id="ARBA00001946"/>
    </source>
</evidence>
<dbReference type="Proteomes" id="UP000199233">
    <property type="component" value="Unassembled WGS sequence"/>
</dbReference>
<dbReference type="STRING" id="489703.SAMN04488038_105152"/>
<feature type="binding site" evidence="17">
    <location>
        <position position="126"/>
    </location>
    <ligand>
        <name>Mg(2+)</name>
        <dbReference type="ChEBI" id="CHEBI:18420"/>
    </ligand>
</feature>
<evidence type="ECO:0000256" key="13">
    <source>
        <dbReference type="ARBA" id="ARBA00061616"/>
    </source>
</evidence>
<dbReference type="PANTHER" id="PTHR42891:SF1">
    <property type="entry name" value="D-GLYCERO-BETA-D-MANNO-HEPTOSE-1,7-BISPHOSPHATE 7-PHOSPHATASE"/>
    <property type="match status" value="1"/>
</dbReference>
<feature type="binding site" evidence="17">
    <location>
        <position position="7"/>
    </location>
    <ligand>
        <name>Mg(2+)</name>
        <dbReference type="ChEBI" id="CHEBI:18420"/>
    </ligand>
</feature>
<keyword evidence="19" id="KW-1185">Reference proteome</keyword>
<feature type="site" description="Stabilizes the phosphoryl group" evidence="16">
    <location>
        <position position="101"/>
    </location>
</feature>
<feature type="binding site" evidence="17">
    <location>
        <position position="9"/>
    </location>
    <ligand>
        <name>Mg(2+)</name>
        <dbReference type="ChEBI" id="CHEBI:18420"/>
    </ligand>
</feature>
<evidence type="ECO:0000256" key="7">
    <source>
        <dbReference type="ARBA" id="ARBA00022490"/>
    </source>
</evidence>
<dbReference type="CDD" id="cd07503">
    <property type="entry name" value="HAD_HisB-N"/>
    <property type="match status" value="1"/>
</dbReference>
<dbReference type="Pfam" id="PF13242">
    <property type="entry name" value="Hydrolase_like"/>
    <property type="match status" value="1"/>
</dbReference>
<keyword evidence="12 14" id="KW-0119">Carbohydrate metabolism</keyword>
<evidence type="ECO:0000256" key="15">
    <source>
        <dbReference type="PIRSR" id="PIRSR004682-1"/>
    </source>
</evidence>
<evidence type="ECO:0000256" key="8">
    <source>
        <dbReference type="ARBA" id="ARBA00022723"/>
    </source>
</evidence>
<dbReference type="InterPro" id="IPR006543">
    <property type="entry name" value="Histidinol-phos"/>
</dbReference>
<dbReference type="GO" id="GO:0005737">
    <property type="term" value="C:cytoplasm"/>
    <property type="evidence" value="ECO:0007669"/>
    <property type="project" value="UniProtKB-SubCell"/>
</dbReference>
<dbReference type="OrthoDB" id="9781367at2"/>
<evidence type="ECO:0000256" key="12">
    <source>
        <dbReference type="ARBA" id="ARBA00023277"/>
    </source>
</evidence>
<keyword evidence="8 17" id="KW-0479">Metal-binding</keyword>
<organism evidence="18 19">
    <name type="scientific">Solimonas aquatica</name>
    <dbReference type="NCBI Taxonomy" id="489703"/>
    <lineage>
        <taxon>Bacteria</taxon>
        <taxon>Pseudomonadati</taxon>
        <taxon>Pseudomonadota</taxon>
        <taxon>Gammaproteobacteria</taxon>
        <taxon>Nevskiales</taxon>
        <taxon>Nevskiaceae</taxon>
        <taxon>Solimonas</taxon>
    </lineage>
</organism>
<feature type="active site" description="Nucleophile" evidence="15">
    <location>
        <position position="7"/>
    </location>
</feature>
<dbReference type="InterPro" id="IPR036412">
    <property type="entry name" value="HAD-like_sf"/>
</dbReference>
<evidence type="ECO:0000256" key="4">
    <source>
        <dbReference type="ARBA" id="ARBA00004496"/>
    </source>
</evidence>
<feature type="active site" description="Proton donor" evidence="15">
    <location>
        <position position="9"/>
    </location>
</feature>
<dbReference type="PANTHER" id="PTHR42891">
    <property type="entry name" value="D-GLYCERO-BETA-D-MANNO-HEPTOSE-1,7-BISPHOSPHATE 7-PHOSPHATASE"/>
    <property type="match status" value="1"/>
</dbReference>
<comment type="cofactor">
    <cofactor evidence="3">
        <name>Zn(2+)</name>
        <dbReference type="ChEBI" id="CHEBI:29105"/>
    </cofactor>
</comment>
<keyword evidence="9 14" id="KW-0378">Hydrolase</keyword>
<protein>
    <recommendedName>
        <fullName evidence="14">D,D-heptose 1,7-bisphosphate phosphatase</fullName>
        <ecNumber evidence="14">3.1.3.-</ecNumber>
    </recommendedName>
</protein>
<dbReference type="NCBIfam" id="TIGR01662">
    <property type="entry name" value="HAD-SF-IIIA"/>
    <property type="match status" value="1"/>
</dbReference>
<dbReference type="NCBIfam" id="NF006506">
    <property type="entry name" value="PRK08942.1"/>
    <property type="match status" value="1"/>
</dbReference>
<dbReference type="EMBL" id="FOFS01000005">
    <property type="protein sequence ID" value="SEQ29116.1"/>
    <property type="molecule type" value="Genomic_DNA"/>
</dbReference>
<dbReference type="GO" id="GO:0005975">
    <property type="term" value="P:carbohydrate metabolic process"/>
    <property type="evidence" value="ECO:0007669"/>
    <property type="project" value="InterPro"/>
</dbReference>
<comment type="similarity">
    <text evidence="13 14">Belongs to the gmhB family.</text>
</comment>
<evidence type="ECO:0000256" key="1">
    <source>
        <dbReference type="ARBA" id="ARBA00001226"/>
    </source>
</evidence>
<dbReference type="NCBIfam" id="TIGR01656">
    <property type="entry name" value="Histidinol-ppas"/>
    <property type="match status" value="1"/>
</dbReference>
<sequence>MKIVVLDRDGVINEDSPDYIKSAAEWQPIPGSLEAIARLHQAGYRVFVASNQSGLNQQLFDYDAFSAMNDKLQKQLAELGGRIDGMFFAPDHPDQPTVMRKPEPGMLLDLARRLGVALDNVTVVGDSLRDIRSARAAGARPVLVRTGNGRETETKNASELGGVRVFDSLADYVSVLLTGGDQRPQTA</sequence>
<feature type="site" description="Stabilizes the phosphoryl group" evidence="16">
    <location>
        <position position="50"/>
    </location>
</feature>
<comment type="cofactor">
    <cofactor evidence="2 17">
        <name>Mg(2+)</name>
        <dbReference type="ChEBI" id="CHEBI:18420"/>
    </cofactor>
</comment>
<dbReference type="GO" id="GO:0046872">
    <property type="term" value="F:metal ion binding"/>
    <property type="evidence" value="ECO:0007669"/>
    <property type="project" value="UniProtKB-KW"/>
</dbReference>
<evidence type="ECO:0000313" key="19">
    <source>
        <dbReference type="Proteomes" id="UP000199233"/>
    </source>
</evidence>
<gene>
    <name evidence="18" type="ORF">SAMN04488038_105152</name>
</gene>
<evidence type="ECO:0000256" key="3">
    <source>
        <dbReference type="ARBA" id="ARBA00001947"/>
    </source>
</evidence>
<dbReference type="SUPFAM" id="SSF56784">
    <property type="entry name" value="HAD-like"/>
    <property type="match status" value="1"/>
</dbReference>
<comment type="subunit">
    <text evidence="6">Monomer.</text>
</comment>
<comment type="subcellular location">
    <subcellularLocation>
        <location evidence="4 14">Cytoplasm</location>
    </subcellularLocation>
</comment>
<evidence type="ECO:0000256" key="16">
    <source>
        <dbReference type="PIRSR" id="PIRSR004682-3"/>
    </source>
</evidence>
<evidence type="ECO:0000256" key="17">
    <source>
        <dbReference type="PIRSR" id="PIRSR004682-4"/>
    </source>
</evidence>
<evidence type="ECO:0000256" key="14">
    <source>
        <dbReference type="PIRNR" id="PIRNR004682"/>
    </source>
</evidence>
<dbReference type="EC" id="3.1.3.-" evidence="14"/>
<dbReference type="AlphaFoldDB" id="A0A1H9ETN8"/>
<evidence type="ECO:0000256" key="6">
    <source>
        <dbReference type="ARBA" id="ARBA00011245"/>
    </source>
</evidence>
<evidence type="ECO:0000256" key="10">
    <source>
        <dbReference type="ARBA" id="ARBA00022833"/>
    </source>
</evidence>
<evidence type="ECO:0000256" key="5">
    <source>
        <dbReference type="ARBA" id="ARBA00004708"/>
    </source>
</evidence>
<dbReference type="InterPro" id="IPR006549">
    <property type="entry name" value="HAD-SF_hydro_IIIA"/>
</dbReference>
<dbReference type="PIRSF" id="PIRSF004682">
    <property type="entry name" value="GmhB"/>
    <property type="match status" value="1"/>
</dbReference>
<evidence type="ECO:0000313" key="18">
    <source>
        <dbReference type="EMBL" id="SEQ29116.1"/>
    </source>
</evidence>
<reference evidence="18 19" key="1">
    <citation type="submission" date="2016-10" db="EMBL/GenBank/DDBJ databases">
        <authorList>
            <person name="de Groot N.N."/>
        </authorList>
    </citation>
    <scope>NUCLEOTIDE SEQUENCE [LARGE SCALE GENOMIC DNA]</scope>
    <source>
        <strain evidence="18 19">DSM 25927</strain>
    </source>
</reference>
<dbReference type="FunFam" id="3.40.50.1000:FF:000168">
    <property type="entry name" value="D,D-heptose 1,7-bisphosphate phosphatase"/>
    <property type="match status" value="1"/>
</dbReference>
<keyword evidence="10" id="KW-0862">Zinc</keyword>
<dbReference type="Gene3D" id="3.40.50.1000">
    <property type="entry name" value="HAD superfamily/HAD-like"/>
    <property type="match status" value="1"/>
</dbReference>
<accession>A0A1H9ETN8</accession>
<dbReference type="GO" id="GO:0034200">
    <property type="term" value="F:D-glycero-beta-D-manno-heptose 1,7-bisphosphate 7-phosphatase activity"/>
    <property type="evidence" value="ECO:0007669"/>
    <property type="project" value="UniProtKB-EC"/>
</dbReference>
<keyword evidence="7 14" id="KW-0963">Cytoplasm</keyword>
<dbReference type="RefSeq" id="WP_093284205.1">
    <property type="nucleotide sequence ID" value="NZ_FOFS01000005.1"/>
</dbReference>
<feature type="site" description="Contributes to substrate recognition" evidence="16">
    <location>
        <position position="100"/>
    </location>
</feature>
<proteinExistence type="inferred from homology"/>
<name>A0A1H9ETN8_9GAMM</name>
<comment type="catalytic activity">
    <reaction evidence="1">
        <text>D-glycero-beta-D-manno-heptose 1,7-bisphosphate + H2O = D-glycero-beta-D-manno-heptose 1-phosphate + phosphate</text>
        <dbReference type="Rhea" id="RHEA:28518"/>
        <dbReference type="ChEBI" id="CHEBI:15377"/>
        <dbReference type="ChEBI" id="CHEBI:43474"/>
        <dbReference type="ChEBI" id="CHEBI:60208"/>
        <dbReference type="ChEBI" id="CHEBI:61593"/>
        <dbReference type="EC" id="3.1.3.82"/>
    </reaction>
</comment>
<evidence type="ECO:0000256" key="9">
    <source>
        <dbReference type="ARBA" id="ARBA00022801"/>
    </source>
</evidence>